<dbReference type="Proteomes" id="UP000728185">
    <property type="component" value="Unassembled WGS sequence"/>
</dbReference>
<feature type="region of interest" description="Disordered" evidence="1">
    <location>
        <begin position="103"/>
        <end position="127"/>
    </location>
</feature>
<feature type="compositionally biased region" description="Polar residues" evidence="1">
    <location>
        <begin position="109"/>
        <end position="122"/>
    </location>
</feature>
<sequence length="299" mass="32852">TESRWVSAKPLSVSSNIFSPQLRGESPLVEHCVEISGLVQLLLEIKTAHGGYPIRLNVVDIQIPEHLDQNQSRYSSKSNFPSLSHPGVLTANTFQGSYAITPRLDESRVTSSETGSHGTNSSPEPPCISPLLVAVATAAAADIAAGGTGLPETNPGQSKPKDEVDNVDPDTDLTNSDDLNSASPYSTSVHNIGTVLPVLPRTYDFDNINRWVSDNHYRRLMEMNNIPRDPAKWNSTQVSNSEHYLVAFKFSMNFNVDEACMFVKFSVLLLHHLRFVFSVLVLGTSRLFSTIFVSLESSY</sequence>
<evidence type="ECO:0000313" key="3">
    <source>
        <dbReference type="Proteomes" id="UP000728185"/>
    </source>
</evidence>
<accession>A0A8E0RP20</accession>
<feature type="region of interest" description="Disordered" evidence="1">
    <location>
        <begin position="146"/>
        <end position="185"/>
    </location>
</feature>
<evidence type="ECO:0000313" key="2">
    <source>
        <dbReference type="EMBL" id="KAA0183793.1"/>
    </source>
</evidence>
<proteinExistence type="predicted"/>
<dbReference type="OrthoDB" id="6287482at2759"/>
<comment type="caution">
    <text evidence="2">The sequence shown here is derived from an EMBL/GenBank/DDBJ whole genome shotgun (WGS) entry which is preliminary data.</text>
</comment>
<protein>
    <submittedName>
        <fullName evidence="2">Uncharacterized protein</fullName>
    </submittedName>
</protein>
<keyword evidence="3" id="KW-1185">Reference proteome</keyword>
<gene>
    <name evidence="2" type="ORF">FBUS_11333</name>
</gene>
<dbReference type="AlphaFoldDB" id="A0A8E0RP20"/>
<dbReference type="Gene3D" id="3.10.20.90">
    <property type="entry name" value="Phosphatidylinositol 3-kinase Catalytic Subunit, Chain A, domain 1"/>
    <property type="match status" value="1"/>
</dbReference>
<dbReference type="EMBL" id="LUCM01011565">
    <property type="protein sequence ID" value="KAA0183793.1"/>
    <property type="molecule type" value="Genomic_DNA"/>
</dbReference>
<reference evidence="2" key="1">
    <citation type="submission" date="2019-05" db="EMBL/GenBank/DDBJ databases">
        <title>Annotation for the trematode Fasciolopsis buski.</title>
        <authorList>
            <person name="Choi Y.-J."/>
        </authorList>
    </citation>
    <scope>NUCLEOTIDE SEQUENCE</scope>
    <source>
        <strain evidence="2">HT</strain>
        <tissue evidence="2">Whole worm</tissue>
    </source>
</reference>
<name>A0A8E0RP20_9TREM</name>
<feature type="non-terminal residue" evidence="2">
    <location>
        <position position="299"/>
    </location>
</feature>
<feature type="compositionally biased region" description="Polar residues" evidence="1">
    <location>
        <begin position="172"/>
        <end position="185"/>
    </location>
</feature>
<evidence type="ECO:0000256" key="1">
    <source>
        <dbReference type="SAM" id="MobiDB-lite"/>
    </source>
</evidence>
<organism evidence="2 3">
    <name type="scientific">Fasciolopsis buskii</name>
    <dbReference type="NCBI Taxonomy" id="27845"/>
    <lineage>
        <taxon>Eukaryota</taxon>
        <taxon>Metazoa</taxon>
        <taxon>Spiralia</taxon>
        <taxon>Lophotrochozoa</taxon>
        <taxon>Platyhelminthes</taxon>
        <taxon>Trematoda</taxon>
        <taxon>Digenea</taxon>
        <taxon>Plagiorchiida</taxon>
        <taxon>Echinostomata</taxon>
        <taxon>Echinostomatoidea</taxon>
        <taxon>Fasciolidae</taxon>
        <taxon>Fasciolopsis</taxon>
    </lineage>
</organism>